<keyword evidence="6" id="KW-1185">Reference proteome</keyword>
<evidence type="ECO:0000313" key="7">
    <source>
        <dbReference type="Proteomes" id="UP000435112"/>
    </source>
</evidence>
<comment type="caution">
    <text evidence="2">The sequence shown here is derived from an EMBL/GenBank/DDBJ whole genome shotgun (WGS) entry which is preliminary data.</text>
</comment>
<protein>
    <submittedName>
        <fullName evidence="2">Uncharacterized protein</fullName>
    </submittedName>
</protein>
<dbReference type="Proteomes" id="UP000435112">
    <property type="component" value="Unassembled WGS sequence"/>
</dbReference>
<evidence type="ECO:0000256" key="1">
    <source>
        <dbReference type="SAM" id="MobiDB-lite"/>
    </source>
</evidence>
<reference evidence="5 7" key="1">
    <citation type="submission" date="2018-09" db="EMBL/GenBank/DDBJ databases">
        <title>Genomic investigation of the strawberry pathogen Phytophthora fragariae indicates pathogenicity is determined by transcriptional variation in three key races.</title>
        <authorList>
            <person name="Adams T.M."/>
            <person name="Armitage A.D."/>
            <person name="Sobczyk M.K."/>
            <person name="Bates H.J."/>
            <person name="Dunwell J.M."/>
            <person name="Nellist C.F."/>
            <person name="Harrison R.J."/>
        </authorList>
    </citation>
    <scope>NUCLEOTIDE SEQUENCE [LARGE SCALE GENOMIC DNA]</scope>
    <source>
        <strain evidence="3 5">SCRP249</strain>
        <strain evidence="2 7">SCRP324</strain>
        <strain evidence="4 6">SCRP333</strain>
    </source>
</reference>
<evidence type="ECO:0000313" key="3">
    <source>
        <dbReference type="EMBL" id="KAE9032564.1"/>
    </source>
</evidence>
<dbReference type="Proteomes" id="UP000429607">
    <property type="component" value="Unassembled WGS sequence"/>
</dbReference>
<evidence type="ECO:0000313" key="4">
    <source>
        <dbReference type="EMBL" id="KAE9294375.1"/>
    </source>
</evidence>
<dbReference type="EMBL" id="QXFV01000623">
    <property type="protein sequence ID" value="KAE9032564.1"/>
    <property type="molecule type" value="Genomic_DNA"/>
</dbReference>
<accession>A0A6A3M1C8</accession>
<dbReference type="EMBL" id="QXFT01002698">
    <property type="protein sequence ID" value="KAE9294375.1"/>
    <property type="molecule type" value="Genomic_DNA"/>
</dbReference>
<name>A0A6A3M1C8_9STRA</name>
<sequence length="173" mass="19771">MNAAVISIKTPTFIKTIAAILHVLPGMYEDWVRAKAEEVTIRTLDTSGRTFLSFLRTLYATDVTFQQSNRPVGSMAGVIPFYSGKRRLYSVKMEVSHAAAKLLGVKPNKVWVVPHPWITQFRPVWIGKRRWAVLRKKLRCLVMGDRTAQAEQMNKTTEEKWKQSNPEIAEALR</sequence>
<proteinExistence type="predicted"/>
<evidence type="ECO:0000313" key="5">
    <source>
        <dbReference type="Proteomes" id="UP000429607"/>
    </source>
</evidence>
<organism evidence="2 7">
    <name type="scientific">Phytophthora rubi</name>
    <dbReference type="NCBI Taxonomy" id="129364"/>
    <lineage>
        <taxon>Eukaryota</taxon>
        <taxon>Sar</taxon>
        <taxon>Stramenopiles</taxon>
        <taxon>Oomycota</taxon>
        <taxon>Peronosporomycetes</taxon>
        <taxon>Peronosporales</taxon>
        <taxon>Peronosporaceae</taxon>
        <taxon>Phytophthora</taxon>
    </lineage>
</organism>
<evidence type="ECO:0000313" key="2">
    <source>
        <dbReference type="EMBL" id="KAE9024120.1"/>
    </source>
</evidence>
<gene>
    <name evidence="3" type="ORF">PR001_g10553</name>
    <name evidence="2" type="ORF">PR002_g11531</name>
    <name evidence="4" type="ORF">PR003_g24273</name>
</gene>
<feature type="region of interest" description="Disordered" evidence="1">
    <location>
        <begin position="154"/>
        <end position="173"/>
    </location>
</feature>
<dbReference type="AlphaFoldDB" id="A0A6A3M1C8"/>
<dbReference type="EMBL" id="QXFU01000694">
    <property type="protein sequence ID" value="KAE9024120.1"/>
    <property type="molecule type" value="Genomic_DNA"/>
</dbReference>
<dbReference type="Proteomes" id="UP000434957">
    <property type="component" value="Unassembled WGS sequence"/>
</dbReference>
<evidence type="ECO:0000313" key="6">
    <source>
        <dbReference type="Proteomes" id="UP000434957"/>
    </source>
</evidence>